<dbReference type="Proteomes" id="UP000295717">
    <property type="component" value="Unassembled WGS sequence"/>
</dbReference>
<keyword evidence="2" id="KW-1185">Reference proteome</keyword>
<organism evidence="1 2">
    <name type="scientific">Thiobaca trueperi</name>
    <dbReference type="NCBI Taxonomy" id="127458"/>
    <lineage>
        <taxon>Bacteria</taxon>
        <taxon>Pseudomonadati</taxon>
        <taxon>Pseudomonadota</taxon>
        <taxon>Gammaproteobacteria</taxon>
        <taxon>Chromatiales</taxon>
        <taxon>Chromatiaceae</taxon>
        <taxon>Thiobaca</taxon>
    </lineage>
</organism>
<reference evidence="1 2" key="1">
    <citation type="submission" date="2019-03" db="EMBL/GenBank/DDBJ databases">
        <title>Genomic Encyclopedia of Type Strains, Phase IV (KMG-IV): sequencing the most valuable type-strain genomes for metagenomic binning, comparative biology and taxonomic classification.</title>
        <authorList>
            <person name="Goeker M."/>
        </authorList>
    </citation>
    <scope>NUCLEOTIDE SEQUENCE [LARGE SCALE GENOMIC DNA]</scope>
    <source>
        <strain evidence="1 2">DSM 13587</strain>
    </source>
</reference>
<evidence type="ECO:0000313" key="2">
    <source>
        <dbReference type="Proteomes" id="UP000295717"/>
    </source>
</evidence>
<evidence type="ECO:0000313" key="1">
    <source>
        <dbReference type="EMBL" id="TCT19480.1"/>
    </source>
</evidence>
<sequence>MERLTGWLGMNCKVQQKPLPSNGLTFIHDKEEGMARHYSIKNLFRQMPNALLAQYFQAQGLFVDLDFTGMKEGAPEALFEAWQALSDTQRNPLEMALRQIFDMSCEKGWLAILDEARWQLGADPQAFTSFSDRLSALSSHYARAMITFLDYRACWKGATRFYHADMLSYWRKRRNLPHQRAAVDAASLRELADLISHYFRHAEGRGRHCVVEPYRRNDLDYFFAFPEDHSQQAAEWVNGDFQPRPHNPAFDIVYVYSQQEGKLDLNYRGGRQAVEPLQGVFARAILKLDELPSDPKDERVYDLSPLRERGFPFVFDPWSGIESVAVKKLRLSSTVRSGDRLTLEADPTRDREAVYALMDRALRKAPGHLYNVTQVELLAVVDVHEDKPARKVTIRITHPNSCSLKYDELGLRLRAMLAASGIEPKDMTEAVEPTLEQAEA</sequence>
<accession>A0A4R3MSU6</accession>
<gene>
    <name evidence="1" type="ORF">EDC35_10886</name>
</gene>
<name>A0A4R3MSU6_9GAMM</name>
<protein>
    <submittedName>
        <fullName evidence="1">Uncharacterized protein</fullName>
    </submittedName>
</protein>
<dbReference type="EMBL" id="SMAO01000008">
    <property type="protein sequence ID" value="TCT19480.1"/>
    <property type="molecule type" value="Genomic_DNA"/>
</dbReference>
<proteinExistence type="predicted"/>
<comment type="caution">
    <text evidence="1">The sequence shown here is derived from an EMBL/GenBank/DDBJ whole genome shotgun (WGS) entry which is preliminary data.</text>
</comment>
<dbReference type="AlphaFoldDB" id="A0A4R3MSU6"/>